<name>A0A9D7FBI5_9RHOO</name>
<feature type="domain" description="Glycosyltransferase subfamily 4-like N-terminal" evidence="2">
    <location>
        <begin position="126"/>
        <end position="188"/>
    </location>
</feature>
<accession>A0A9D7FBI5</accession>
<dbReference type="GO" id="GO:0016757">
    <property type="term" value="F:glycosyltransferase activity"/>
    <property type="evidence" value="ECO:0007669"/>
    <property type="project" value="InterPro"/>
</dbReference>
<feature type="domain" description="Glycosyl transferase family 1" evidence="1">
    <location>
        <begin position="308"/>
        <end position="388"/>
    </location>
</feature>
<organism evidence="3 4">
    <name type="scientific">Candidatus Propionivibrio dominans</name>
    <dbReference type="NCBI Taxonomy" id="2954373"/>
    <lineage>
        <taxon>Bacteria</taxon>
        <taxon>Pseudomonadati</taxon>
        <taxon>Pseudomonadota</taxon>
        <taxon>Betaproteobacteria</taxon>
        <taxon>Rhodocyclales</taxon>
        <taxon>Rhodocyclaceae</taxon>
        <taxon>Propionivibrio</taxon>
    </lineage>
</organism>
<protein>
    <submittedName>
        <fullName evidence="3">Glycosyltransferase family 4 protein</fullName>
    </submittedName>
</protein>
<dbReference type="Pfam" id="PF13477">
    <property type="entry name" value="Glyco_trans_4_2"/>
    <property type="match status" value="1"/>
</dbReference>
<evidence type="ECO:0000313" key="4">
    <source>
        <dbReference type="Proteomes" id="UP000886602"/>
    </source>
</evidence>
<dbReference type="EMBL" id="JADJNC010000004">
    <property type="protein sequence ID" value="MBK7422025.1"/>
    <property type="molecule type" value="Genomic_DNA"/>
</dbReference>
<proteinExistence type="predicted"/>
<dbReference type="Pfam" id="PF00534">
    <property type="entry name" value="Glycos_transf_1"/>
    <property type="match status" value="1"/>
</dbReference>
<evidence type="ECO:0000313" key="3">
    <source>
        <dbReference type="EMBL" id="MBK7422025.1"/>
    </source>
</evidence>
<sequence>MRKTILLVAMPGSIHVVRWIRQLHDQGFDIHLFPSTGGVIIHPEMEGVTFHSPIFPRAVRIGKQKPGKSPRLTVGAAALSAQNVESSQRQVGILGAEISSPTFSQQLRLFLRQQVLERFMPGFRGRRLLKVIRSIRPDMVHSLEIQAAGFLTLEVKKQFPANFPPWLVTNWGSDIFLFGRLRRHKAKISEVLANCNYYSCECERDVRLARQFGFRGTTMPVFPNTGGFDLAVLEKVREHIPVSNRKLIMLKGYQNWAGRSLVGLRALGRCKDVLGGYSVLIYLASPDVEIAAELFSGETGIPLRIIPNNTPHQEILSLHAQARISIGLSISDAISTSFLEAMVMGSFPIQSCTACVDEWIEHGVSGMIVPPEDPDIIEMAIRSALSDDVLVNEAAAINWRIAQERLDSLLIKQKVIDMYSSLWQER</sequence>
<reference evidence="3" key="1">
    <citation type="submission" date="2020-10" db="EMBL/GenBank/DDBJ databases">
        <title>Connecting structure to function with the recovery of over 1000 high-quality activated sludge metagenome-assembled genomes encoding full-length rRNA genes using long-read sequencing.</title>
        <authorList>
            <person name="Singleton C.M."/>
            <person name="Petriglieri F."/>
            <person name="Kristensen J.M."/>
            <person name="Kirkegaard R.H."/>
            <person name="Michaelsen T.Y."/>
            <person name="Andersen M.H."/>
            <person name="Karst S.M."/>
            <person name="Dueholm M.S."/>
            <person name="Nielsen P.H."/>
            <person name="Albertsen M."/>
        </authorList>
    </citation>
    <scope>NUCLEOTIDE SEQUENCE</scope>
    <source>
        <strain evidence="3">EsbW_18-Q3-R4-48_MAXAC.044</strain>
    </source>
</reference>
<dbReference type="Gene3D" id="3.40.50.2000">
    <property type="entry name" value="Glycogen Phosphorylase B"/>
    <property type="match status" value="2"/>
</dbReference>
<evidence type="ECO:0000259" key="1">
    <source>
        <dbReference type="Pfam" id="PF00534"/>
    </source>
</evidence>
<dbReference type="SUPFAM" id="SSF53756">
    <property type="entry name" value="UDP-Glycosyltransferase/glycogen phosphorylase"/>
    <property type="match status" value="1"/>
</dbReference>
<dbReference type="InterPro" id="IPR028098">
    <property type="entry name" value="Glyco_trans_4-like_N"/>
</dbReference>
<dbReference type="Proteomes" id="UP000886602">
    <property type="component" value="Unassembled WGS sequence"/>
</dbReference>
<dbReference type="AlphaFoldDB" id="A0A9D7FBI5"/>
<gene>
    <name evidence="3" type="ORF">IPJ48_02395</name>
</gene>
<evidence type="ECO:0000259" key="2">
    <source>
        <dbReference type="Pfam" id="PF13477"/>
    </source>
</evidence>
<dbReference type="InterPro" id="IPR001296">
    <property type="entry name" value="Glyco_trans_1"/>
</dbReference>
<comment type="caution">
    <text evidence="3">The sequence shown here is derived from an EMBL/GenBank/DDBJ whole genome shotgun (WGS) entry which is preliminary data.</text>
</comment>